<feature type="domain" description="RCK C-terminal" evidence="1">
    <location>
        <begin position="2"/>
        <end position="63"/>
    </location>
</feature>
<gene>
    <name evidence="2" type="ORF">XM38_032950</name>
</gene>
<dbReference type="Proteomes" id="UP000191901">
    <property type="component" value="Chromosome"/>
</dbReference>
<dbReference type="EMBL" id="CP021983">
    <property type="protein sequence ID" value="ASC72338.1"/>
    <property type="molecule type" value="Genomic_DNA"/>
</dbReference>
<dbReference type="Gene3D" id="3.30.70.1450">
    <property type="entry name" value="Regulator of K+ conductance, C-terminal domain"/>
    <property type="match status" value="1"/>
</dbReference>
<dbReference type="KEGG" id="hhg:XM38_032950"/>
<evidence type="ECO:0000313" key="2">
    <source>
        <dbReference type="EMBL" id="ASC72338.1"/>
    </source>
</evidence>
<sequence length="70" mass="7841">MLGRSLADLARDPRFPQGTLIIGYQAHPHEDLIIPNGSTILEQGSTILAVTKPHLVRQLIDFFTWQYPTA</sequence>
<keyword evidence="3" id="KW-1185">Reference proteome</keyword>
<dbReference type="InterPro" id="IPR036721">
    <property type="entry name" value="RCK_C_sf"/>
</dbReference>
<protein>
    <recommendedName>
        <fullName evidence="1">RCK C-terminal domain-containing protein</fullName>
    </recommendedName>
</protein>
<name>A0A1Z3HPV0_9CYAN</name>
<dbReference type="GO" id="GO:0006813">
    <property type="term" value="P:potassium ion transport"/>
    <property type="evidence" value="ECO:0007669"/>
    <property type="project" value="InterPro"/>
</dbReference>
<dbReference type="GO" id="GO:0008324">
    <property type="term" value="F:monoatomic cation transmembrane transporter activity"/>
    <property type="evidence" value="ECO:0007669"/>
    <property type="project" value="InterPro"/>
</dbReference>
<evidence type="ECO:0000259" key="1">
    <source>
        <dbReference type="Pfam" id="PF02080"/>
    </source>
</evidence>
<dbReference type="AlphaFoldDB" id="A0A1Z3HPV0"/>
<reference evidence="2 3" key="1">
    <citation type="journal article" date="2016" name="Biochim. Biophys. Acta">
        <title>Characterization of red-shifted phycobilisomes isolated from the chlorophyll f-containing cyanobacterium Halomicronema hongdechloris.</title>
        <authorList>
            <person name="Li Y."/>
            <person name="Lin Y."/>
            <person name="Garvey C.J."/>
            <person name="Birch D."/>
            <person name="Corkery R.W."/>
            <person name="Loughlin P.C."/>
            <person name="Scheer H."/>
            <person name="Willows R.D."/>
            <person name="Chen M."/>
        </authorList>
    </citation>
    <scope>NUCLEOTIDE SEQUENCE [LARGE SCALE GENOMIC DNA]</scope>
    <source>
        <strain evidence="2 3">C2206</strain>
    </source>
</reference>
<organism evidence="2 3">
    <name type="scientific">Halomicronema hongdechloris C2206</name>
    <dbReference type="NCBI Taxonomy" id="1641165"/>
    <lineage>
        <taxon>Bacteria</taxon>
        <taxon>Bacillati</taxon>
        <taxon>Cyanobacteriota</taxon>
        <taxon>Cyanophyceae</taxon>
        <taxon>Nodosilineales</taxon>
        <taxon>Nodosilineaceae</taxon>
        <taxon>Halomicronema</taxon>
    </lineage>
</organism>
<accession>A0A1Z3HPV0</accession>
<evidence type="ECO:0000313" key="3">
    <source>
        <dbReference type="Proteomes" id="UP000191901"/>
    </source>
</evidence>
<dbReference type="InterPro" id="IPR006037">
    <property type="entry name" value="RCK_C"/>
</dbReference>
<proteinExistence type="predicted"/>
<dbReference type="SUPFAM" id="SSF116726">
    <property type="entry name" value="TrkA C-terminal domain-like"/>
    <property type="match status" value="1"/>
</dbReference>
<dbReference type="Pfam" id="PF02080">
    <property type="entry name" value="TrkA_C"/>
    <property type="match status" value="1"/>
</dbReference>